<dbReference type="Pfam" id="PF01765">
    <property type="entry name" value="RRF"/>
    <property type="match status" value="1"/>
</dbReference>
<dbReference type="GO" id="GO:0043023">
    <property type="term" value="F:ribosomal large subunit binding"/>
    <property type="evidence" value="ECO:0007669"/>
    <property type="project" value="TreeGrafter"/>
</dbReference>
<dbReference type="HAMAP" id="MF_00040">
    <property type="entry name" value="RRF"/>
    <property type="match status" value="1"/>
</dbReference>
<dbReference type="GO" id="GO:0005737">
    <property type="term" value="C:cytoplasm"/>
    <property type="evidence" value="ECO:0007669"/>
    <property type="project" value="UniProtKB-SubCell"/>
</dbReference>
<comment type="subcellular location">
    <subcellularLocation>
        <location evidence="1 5">Cytoplasm</location>
    </subcellularLocation>
</comment>
<dbReference type="EMBL" id="CP001684">
    <property type="protein sequence ID" value="ACV23370.1"/>
    <property type="molecule type" value="Genomic_DNA"/>
</dbReference>
<evidence type="ECO:0000313" key="9">
    <source>
        <dbReference type="Proteomes" id="UP000002026"/>
    </source>
</evidence>
<reference evidence="8 9" key="1">
    <citation type="journal article" date="2009" name="Stand. Genomic Sci.">
        <title>Complete genome sequence of Slackia heliotrinireducens type strain (RHS 1).</title>
        <authorList>
            <person name="Pukall R."/>
            <person name="Lapidus A."/>
            <person name="Nolan M."/>
            <person name="Copeland A."/>
            <person name="Glavina Del Rio T."/>
            <person name="Lucas S."/>
            <person name="Chen F."/>
            <person name="Tice H."/>
            <person name="Cheng J.F."/>
            <person name="Chertkov O."/>
            <person name="Bruce D."/>
            <person name="Goodwin L."/>
            <person name="Kuske C."/>
            <person name="Brettin T."/>
            <person name="Detter J.C."/>
            <person name="Han C."/>
            <person name="Pitluck S."/>
            <person name="Pati A."/>
            <person name="Mavrommatis K."/>
            <person name="Ivanova N."/>
            <person name="Ovchinnikova G."/>
            <person name="Chen A."/>
            <person name="Palaniappan K."/>
            <person name="Schneider S."/>
            <person name="Rohde M."/>
            <person name="Chain P."/>
            <person name="D'haeseleer P."/>
            <person name="Goker M."/>
            <person name="Bristow J."/>
            <person name="Eisen J.A."/>
            <person name="Markowitz V."/>
            <person name="Kyrpides N.C."/>
            <person name="Klenk H.P."/>
            <person name="Hugenholtz P."/>
        </authorList>
    </citation>
    <scope>NUCLEOTIDE SEQUENCE [LARGE SCALE GENOMIC DNA]</scope>
    <source>
        <strain evidence="9">ATCC 29202 / DSM 20476 / NCTC 11029 / RHS 1</strain>
    </source>
</reference>
<dbReference type="NCBIfam" id="TIGR00496">
    <property type="entry name" value="frr"/>
    <property type="match status" value="1"/>
</dbReference>
<dbReference type="Gene3D" id="1.10.132.20">
    <property type="entry name" value="Ribosome-recycling factor"/>
    <property type="match status" value="1"/>
</dbReference>
<sequence length="184" mass="20566">MEEILADAEIGMDEAIDNLKTAFASVRTGRANAMVLDKIRVDYYGVPTPINQMAAVKVPEAHMLTVEPWDKSMLRAVEAAIMASDLGITPSNDGHVIRLPFPVLTEERRKELAKTCHTYAEECRIAIRNVRREANAKIDKGKKASEIPEDDARRGEEQVQKLTDSYVKKVDELLKAKEAEVMSI</sequence>
<dbReference type="FunFam" id="1.10.132.20:FF:000001">
    <property type="entry name" value="Ribosome-recycling factor"/>
    <property type="match status" value="1"/>
</dbReference>
<dbReference type="AlphaFoldDB" id="C7N1S9"/>
<dbReference type="FunFam" id="3.30.1360.40:FF:000001">
    <property type="entry name" value="Ribosome-recycling factor"/>
    <property type="match status" value="1"/>
</dbReference>
<evidence type="ECO:0000256" key="6">
    <source>
        <dbReference type="SAM" id="MobiDB-lite"/>
    </source>
</evidence>
<feature type="domain" description="Ribosome recycling factor" evidence="7">
    <location>
        <begin position="19"/>
        <end position="182"/>
    </location>
</feature>
<dbReference type="CDD" id="cd00520">
    <property type="entry name" value="RRF"/>
    <property type="match status" value="1"/>
</dbReference>
<evidence type="ECO:0000256" key="3">
    <source>
        <dbReference type="ARBA" id="ARBA00022490"/>
    </source>
</evidence>
<comment type="similarity">
    <text evidence="2 5">Belongs to the RRF family.</text>
</comment>
<evidence type="ECO:0000256" key="4">
    <source>
        <dbReference type="ARBA" id="ARBA00022917"/>
    </source>
</evidence>
<dbReference type="InterPro" id="IPR023584">
    <property type="entry name" value="Ribosome_recyc_fac_dom"/>
</dbReference>
<dbReference type="SUPFAM" id="SSF55194">
    <property type="entry name" value="Ribosome recycling factor, RRF"/>
    <property type="match status" value="1"/>
</dbReference>
<dbReference type="GO" id="GO:0006415">
    <property type="term" value="P:translational termination"/>
    <property type="evidence" value="ECO:0007669"/>
    <property type="project" value="UniProtKB-UniRule"/>
</dbReference>
<evidence type="ECO:0000256" key="1">
    <source>
        <dbReference type="ARBA" id="ARBA00004496"/>
    </source>
</evidence>
<dbReference type="HOGENOM" id="CLU_073981_2_0_11"/>
<gene>
    <name evidence="5" type="primary">frr</name>
    <name evidence="8" type="ordered locus">Shel_23610</name>
</gene>
<evidence type="ECO:0000313" key="8">
    <source>
        <dbReference type="EMBL" id="ACV23370.1"/>
    </source>
</evidence>
<dbReference type="Gene3D" id="3.30.1360.40">
    <property type="match status" value="1"/>
</dbReference>
<keyword evidence="9" id="KW-1185">Reference proteome</keyword>
<dbReference type="eggNOG" id="COG0233">
    <property type="taxonomic scope" value="Bacteria"/>
</dbReference>
<dbReference type="Proteomes" id="UP000002026">
    <property type="component" value="Chromosome"/>
</dbReference>
<evidence type="ECO:0000256" key="2">
    <source>
        <dbReference type="ARBA" id="ARBA00005912"/>
    </source>
</evidence>
<protein>
    <recommendedName>
        <fullName evidence="5">Ribosome-recycling factor</fullName>
        <shortName evidence="5">RRF</shortName>
    </recommendedName>
    <alternativeName>
        <fullName evidence="5">Ribosome-releasing factor</fullName>
    </alternativeName>
</protein>
<organism evidence="8 9">
    <name type="scientific">Slackia heliotrinireducens (strain ATCC 29202 / DSM 20476 / NCTC 11029 / RHS 1)</name>
    <name type="common">Peptococcus heliotrinreducens</name>
    <dbReference type="NCBI Taxonomy" id="471855"/>
    <lineage>
        <taxon>Bacteria</taxon>
        <taxon>Bacillati</taxon>
        <taxon>Actinomycetota</taxon>
        <taxon>Coriobacteriia</taxon>
        <taxon>Eggerthellales</taxon>
        <taxon>Eggerthellaceae</taxon>
        <taxon>Slackia</taxon>
    </lineage>
</organism>
<dbReference type="InterPro" id="IPR002661">
    <property type="entry name" value="Ribosome_recyc_fac"/>
</dbReference>
<dbReference type="PANTHER" id="PTHR20982:SF3">
    <property type="entry name" value="MITOCHONDRIAL RIBOSOME RECYCLING FACTOR PSEUDO 1"/>
    <property type="match status" value="1"/>
</dbReference>
<dbReference type="STRING" id="471855.Shel_23610"/>
<dbReference type="RefSeq" id="WP_012799470.1">
    <property type="nucleotide sequence ID" value="NC_013165.1"/>
</dbReference>
<evidence type="ECO:0000256" key="5">
    <source>
        <dbReference type="HAMAP-Rule" id="MF_00040"/>
    </source>
</evidence>
<keyword evidence="3 5" id="KW-0963">Cytoplasm</keyword>
<evidence type="ECO:0000259" key="7">
    <source>
        <dbReference type="Pfam" id="PF01765"/>
    </source>
</evidence>
<keyword evidence="4 5" id="KW-0648">Protein biosynthesis</keyword>
<accession>C7N1S9</accession>
<proteinExistence type="inferred from homology"/>
<feature type="region of interest" description="Disordered" evidence="6">
    <location>
        <begin position="137"/>
        <end position="159"/>
    </location>
</feature>
<comment type="function">
    <text evidence="5">Responsible for the release of ribosomes from messenger RNA at the termination of protein biosynthesis. May increase the efficiency of translation by recycling ribosomes from one round of translation to another.</text>
</comment>
<dbReference type="InterPro" id="IPR036191">
    <property type="entry name" value="RRF_sf"/>
</dbReference>
<dbReference type="KEGG" id="shi:Shel_23610"/>
<name>C7N1S9_SLAHD</name>
<dbReference type="PANTHER" id="PTHR20982">
    <property type="entry name" value="RIBOSOME RECYCLING FACTOR"/>
    <property type="match status" value="1"/>
</dbReference>